<feature type="domain" description="AraC effector-binding" evidence="1">
    <location>
        <begin position="1"/>
        <end position="154"/>
    </location>
</feature>
<dbReference type="EMBL" id="JBHTLU010000019">
    <property type="protein sequence ID" value="MFD1221504.1"/>
    <property type="molecule type" value="Genomic_DNA"/>
</dbReference>
<dbReference type="Pfam" id="PF06445">
    <property type="entry name" value="GyrI-like"/>
    <property type="match status" value="1"/>
</dbReference>
<comment type="caution">
    <text evidence="2">The sequence shown here is derived from an EMBL/GenBank/DDBJ whole genome shotgun (WGS) entry which is preliminary data.</text>
</comment>
<protein>
    <submittedName>
        <fullName evidence="2">GyrI-like domain-containing protein</fullName>
    </submittedName>
</protein>
<dbReference type="Gene3D" id="3.20.80.10">
    <property type="entry name" value="Regulatory factor, effector binding domain"/>
    <property type="match status" value="1"/>
</dbReference>
<gene>
    <name evidence="2" type="ORF">ACFQ4B_15410</name>
</gene>
<organism evidence="2 3">
    <name type="scientific">Paenibacillus vulneris</name>
    <dbReference type="NCBI Taxonomy" id="1133364"/>
    <lineage>
        <taxon>Bacteria</taxon>
        <taxon>Bacillati</taxon>
        <taxon>Bacillota</taxon>
        <taxon>Bacilli</taxon>
        <taxon>Bacillales</taxon>
        <taxon>Paenibacillaceae</taxon>
        <taxon>Paenibacillus</taxon>
    </lineage>
</organism>
<sequence length="162" mass="18333">MEPVLVKKERLVIVGFQQRVLPYDNAIPQLYGQWAERANEVDQVIPGRTFGVELVPSGSTREDGFEFVAGAEVMTESLAIPEGMTTFVAEAGSYAVFTYRGTLSFIRTFIDRIYRDWLSPKWSVRAGYHMEVYDERFLGPFNEESIVEIWVPVTINNAASIA</sequence>
<dbReference type="InterPro" id="IPR010499">
    <property type="entry name" value="AraC_E-bd"/>
</dbReference>
<evidence type="ECO:0000313" key="3">
    <source>
        <dbReference type="Proteomes" id="UP001597180"/>
    </source>
</evidence>
<dbReference type="RefSeq" id="WP_079912420.1">
    <property type="nucleotide sequence ID" value="NZ_BAABJG010000003.1"/>
</dbReference>
<reference evidence="3" key="1">
    <citation type="journal article" date="2019" name="Int. J. Syst. Evol. Microbiol.">
        <title>The Global Catalogue of Microorganisms (GCM) 10K type strain sequencing project: providing services to taxonomists for standard genome sequencing and annotation.</title>
        <authorList>
            <consortium name="The Broad Institute Genomics Platform"/>
            <consortium name="The Broad Institute Genome Sequencing Center for Infectious Disease"/>
            <person name="Wu L."/>
            <person name="Ma J."/>
        </authorList>
    </citation>
    <scope>NUCLEOTIDE SEQUENCE [LARGE SCALE GENOMIC DNA]</scope>
    <source>
        <strain evidence="3">CCUG 53270</strain>
    </source>
</reference>
<evidence type="ECO:0000259" key="1">
    <source>
        <dbReference type="SMART" id="SM00871"/>
    </source>
</evidence>
<dbReference type="SMART" id="SM00871">
    <property type="entry name" value="AraC_E_bind"/>
    <property type="match status" value="1"/>
</dbReference>
<dbReference type="InterPro" id="IPR011256">
    <property type="entry name" value="Reg_factor_effector_dom_sf"/>
</dbReference>
<evidence type="ECO:0000313" key="2">
    <source>
        <dbReference type="EMBL" id="MFD1221504.1"/>
    </source>
</evidence>
<keyword evidence="3" id="KW-1185">Reference proteome</keyword>
<dbReference type="Proteomes" id="UP001597180">
    <property type="component" value="Unassembled WGS sequence"/>
</dbReference>
<proteinExistence type="predicted"/>
<accession>A0ABW3UMK7</accession>
<name>A0ABW3UMK7_9BACL</name>
<dbReference type="InterPro" id="IPR029442">
    <property type="entry name" value="GyrI-like"/>
</dbReference>
<dbReference type="SUPFAM" id="SSF55136">
    <property type="entry name" value="Probable bacterial effector-binding domain"/>
    <property type="match status" value="1"/>
</dbReference>